<dbReference type="SUPFAM" id="SSF48452">
    <property type="entry name" value="TPR-like"/>
    <property type="match status" value="1"/>
</dbReference>
<evidence type="ECO:0000256" key="2">
    <source>
        <dbReference type="ARBA" id="ARBA00034247"/>
    </source>
</evidence>
<dbReference type="InterPro" id="IPR050469">
    <property type="entry name" value="Diguanylate_Cyclase"/>
</dbReference>
<keyword evidence="6" id="KW-1185">Reference proteome</keyword>
<comment type="catalytic activity">
    <reaction evidence="2">
        <text>2 GTP = 3',3'-c-di-GMP + 2 diphosphate</text>
        <dbReference type="Rhea" id="RHEA:24898"/>
        <dbReference type="ChEBI" id="CHEBI:33019"/>
        <dbReference type="ChEBI" id="CHEBI:37565"/>
        <dbReference type="ChEBI" id="CHEBI:58805"/>
        <dbReference type="EC" id="2.7.7.65"/>
    </reaction>
</comment>
<keyword evidence="3" id="KW-0175">Coiled coil</keyword>
<comment type="caution">
    <text evidence="5">The sequence shown here is derived from an EMBL/GenBank/DDBJ whole genome shotgun (WGS) entry which is preliminary data.</text>
</comment>
<evidence type="ECO:0000256" key="3">
    <source>
        <dbReference type="SAM" id="Coils"/>
    </source>
</evidence>
<evidence type="ECO:0000259" key="4">
    <source>
        <dbReference type="PROSITE" id="PS50887"/>
    </source>
</evidence>
<reference evidence="5 6" key="1">
    <citation type="submission" date="2023-11" db="EMBL/GenBank/DDBJ databases">
        <title>Paucibacter sp. nov., isolated from fresh soil in Korea.</title>
        <authorList>
            <person name="Le N.T.T."/>
        </authorList>
    </citation>
    <scope>NUCLEOTIDE SEQUENCE [LARGE SCALE GENOMIC DNA]</scope>
    <source>
        <strain evidence="5 6">R3-3</strain>
    </source>
</reference>
<evidence type="ECO:0000313" key="6">
    <source>
        <dbReference type="Proteomes" id="UP001285263"/>
    </source>
</evidence>
<feature type="coiled-coil region" evidence="3">
    <location>
        <begin position="351"/>
        <end position="406"/>
    </location>
</feature>
<dbReference type="Proteomes" id="UP001285263">
    <property type="component" value="Unassembled WGS sequence"/>
</dbReference>
<dbReference type="PANTHER" id="PTHR45138">
    <property type="entry name" value="REGULATORY COMPONENTS OF SENSORY TRANSDUCTION SYSTEM"/>
    <property type="match status" value="1"/>
</dbReference>
<dbReference type="SMART" id="SM00267">
    <property type="entry name" value="GGDEF"/>
    <property type="match status" value="1"/>
</dbReference>
<keyword evidence="5" id="KW-0808">Transferase</keyword>
<dbReference type="EMBL" id="JAXCLA010000002">
    <property type="protein sequence ID" value="MDY0743813.1"/>
    <property type="molecule type" value="Genomic_DNA"/>
</dbReference>
<dbReference type="InterPro" id="IPR043128">
    <property type="entry name" value="Rev_trsase/Diguanyl_cyclase"/>
</dbReference>
<accession>A0ABU5DC11</accession>
<keyword evidence="5" id="KW-0548">Nucleotidyltransferase</keyword>
<dbReference type="Gene3D" id="1.25.40.10">
    <property type="entry name" value="Tetratricopeptide repeat domain"/>
    <property type="match status" value="2"/>
</dbReference>
<dbReference type="Pfam" id="PF00990">
    <property type="entry name" value="GGDEF"/>
    <property type="match status" value="1"/>
</dbReference>
<dbReference type="Gene3D" id="3.30.70.270">
    <property type="match status" value="1"/>
</dbReference>
<evidence type="ECO:0000313" key="5">
    <source>
        <dbReference type="EMBL" id="MDY0743813.1"/>
    </source>
</evidence>
<dbReference type="EC" id="2.7.7.65" evidence="1"/>
<gene>
    <name evidence="5" type="ORF">SNE35_04825</name>
</gene>
<dbReference type="SUPFAM" id="SSF55073">
    <property type="entry name" value="Nucleotide cyclase"/>
    <property type="match status" value="1"/>
</dbReference>
<dbReference type="GO" id="GO:0052621">
    <property type="term" value="F:diguanylate cyclase activity"/>
    <property type="evidence" value="ECO:0007669"/>
    <property type="project" value="UniProtKB-EC"/>
</dbReference>
<organism evidence="5 6">
    <name type="scientific">Roseateles agri</name>
    <dbReference type="NCBI Taxonomy" id="3098619"/>
    <lineage>
        <taxon>Bacteria</taxon>
        <taxon>Pseudomonadati</taxon>
        <taxon>Pseudomonadota</taxon>
        <taxon>Betaproteobacteria</taxon>
        <taxon>Burkholderiales</taxon>
        <taxon>Sphaerotilaceae</taxon>
        <taxon>Roseateles</taxon>
    </lineage>
</organism>
<dbReference type="NCBIfam" id="TIGR00254">
    <property type="entry name" value="GGDEF"/>
    <property type="match status" value="1"/>
</dbReference>
<dbReference type="InterPro" id="IPR029787">
    <property type="entry name" value="Nucleotide_cyclase"/>
</dbReference>
<dbReference type="RefSeq" id="WP_320421729.1">
    <property type="nucleotide sequence ID" value="NZ_JAXCLA010000002.1"/>
</dbReference>
<dbReference type="InterPro" id="IPR000160">
    <property type="entry name" value="GGDEF_dom"/>
</dbReference>
<dbReference type="InterPro" id="IPR011990">
    <property type="entry name" value="TPR-like_helical_dom_sf"/>
</dbReference>
<sequence>MNRASIPATVSTDTYDERLASAQIETDAGRYQMATRLLDEAIAACPPAEYGRRAHALALLAHHYPRLGKLHASVRCASEALAICEAHGGDESVRADAMSALSYSYAQFLMGRDALEWGLRALAVARAAGNRRSEAWALNRVGVAYSSLDNQRQACETTSQALTIAKTLPDGAQALSFSCLNNLAYCWLYRVKEARRAGEPNSPALREALDQAQALSEQATLVAREAGNPFQVAVAVSNLVDALLHRQAFNEAEPLLAEFEALSQQNGYLSLELQAAAQRALIRMARGQVAGAIAELNSLLLRDHEGGLPPKLRRILIHALYEAHKACGEYREALGYLEQHIELERQIARDTQTLQNEIMQIRNEVDQAQARAETALQAAAHERERARHLETEQQQLRAQAMALDRAAHEDVLTGLHNRRHAEYALPLLVEGARQAGSQICMAMLDVDHFKQVNDRFGHGVGDAVLHQLAALLRSKMRGADLLARIGGEEFLVVMVGTTIDLALAICERLREAVAACDWEATAPGLAVRVSIGLAGDRPPPEARLLLDRADAALYAAKRGGRDRVHVDHDAVNPE</sequence>
<name>A0ABU5DC11_9BURK</name>
<dbReference type="SMART" id="SM00028">
    <property type="entry name" value="TPR"/>
    <property type="match status" value="3"/>
</dbReference>
<dbReference type="PROSITE" id="PS50887">
    <property type="entry name" value="GGDEF"/>
    <property type="match status" value="1"/>
</dbReference>
<dbReference type="CDD" id="cd01949">
    <property type="entry name" value="GGDEF"/>
    <property type="match status" value="1"/>
</dbReference>
<protein>
    <recommendedName>
        <fullName evidence="1">diguanylate cyclase</fullName>
        <ecNumber evidence="1">2.7.7.65</ecNumber>
    </recommendedName>
</protein>
<dbReference type="InterPro" id="IPR019734">
    <property type="entry name" value="TPR_rpt"/>
</dbReference>
<evidence type="ECO:0000256" key="1">
    <source>
        <dbReference type="ARBA" id="ARBA00012528"/>
    </source>
</evidence>
<feature type="domain" description="GGDEF" evidence="4">
    <location>
        <begin position="437"/>
        <end position="569"/>
    </location>
</feature>
<proteinExistence type="predicted"/>
<dbReference type="PANTHER" id="PTHR45138:SF9">
    <property type="entry name" value="DIGUANYLATE CYCLASE DGCM-RELATED"/>
    <property type="match status" value="1"/>
</dbReference>